<feature type="region of interest" description="Disordered" evidence="1">
    <location>
        <begin position="1"/>
        <end position="78"/>
    </location>
</feature>
<dbReference type="Proteomes" id="UP001627154">
    <property type="component" value="Unassembled WGS sequence"/>
</dbReference>
<keyword evidence="3" id="KW-1185">Reference proteome</keyword>
<dbReference type="EMBL" id="JBJJXI010000087">
    <property type="protein sequence ID" value="KAL3394894.1"/>
    <property type="molecule type" value="Genomic_DNA"/>
</dbReference>
<evidence type="ECO:0000313" key="2">
    <source>
        <dbReference type="EMBL" id="KAL3394894.1"/>
    </source>
</evidence>
<accession>A0ABD2WQ39</accession>
<feature type="compositionally biased region" description="Basic and acidic residues" evidence="1">
    <location>
        <begin position="10"/>
        <end position="19"/>
    </location>
</feature>
<protein>
    <submittedName>
        <fullName evidence="2">Uncharacterized protein</fullName>
    </submittedName>
</protein>
<reference evidence="2 3" key="1">
    <citation type="journal article" date="2024" name="bioRxiv">
        <title>A reference genome for Trichogramma kaykai: A tiny desert-dwelling parasitoid wasp with competing sex-ratio distorters.</title>
        <authorList>
            <person name="Culotta J."/>
            <person name="Lindsey A.R."/>
        </authorList>
    </citation>
    <scope>NUCLEOTIDE SEQUENCE [LARGE SCALE GENOMIC DNA]</scope>
    <source>
        <strain evidence="2 3">KSX58</strain>
    </source>
</reference>
<organism evidence="2 3">
    <name type="scientific">Trichogramma kaykai</name>
    <dbReference type="NCBI Taxonomy" id="54128"/>
    <lineage>
        <taxon>Eukaryota</taxon>
        <taxon>Metazoa</taxon>
        <taxon>Ecdysozoa</taxon>
        <taxon>Arthropoda</taxon>
        <taxon>Hexapoda</taxon>
        <taxon>Insecta</taxon>
        <taxon>Pterygota</taxon>
        <taxon>Neoptera</taxon>
        <taxon>Endopterygota</taxon>
        <taxon>Hymenoptera</taxon>
        <taxon>Apocrita</taxon>
        <taxon>Proctotrupomorpha</taxon>
        <taxon>Chalcidoidea</taxon>
        <taxon>Trichogrammatidae</taxon>
        <taxon>Trichogramma</taxon>
    </lineage>
</organism>
<gene>
    <name evidence="2" type="ORF">TKK_010889</name>
</gene>
<proteinExistence type="predicted"/>
<evidence type="ECO:0000313" key="3">
    <source>
        <dbReference type="Proteomes" id="UP001627154"/>
    </source>
</evidence>
<evidence type="ECO:0000256" key="1">
    <source>
        <dbReference type="SAM" id="MobiDB-lite"/>
    </source>
</evidence>
<name>A0ABD2WQ39_9HYME</name>
<comment type="caution">
    <text evidence="2">The sequence shown here is derived from an EMBL/GenBank/DDBJ whole genome shotgun (WGS) entry which is preliminary data.</text>
</comment>
<feature type="compositionally biased region" description="Basic and acidic residues" evidence="1">
    <location>
        <begin position="40"/>
        <end position="53"/>
    </location>
</feature>
<sequence>MMRKHNSSPEAREYIYAKEVEEEEEEEEEAKKSATATEGRTNERRRGTRKQENSRTTTTTTRAQAPTHNLKRSQRGGYSDDPIVLDLWLLFRSAAAAVILARNPPLFADDYLKAVSNKFDVRVAFERGKKNISGIGRDDD</sequence>
<dbReference type="AlphaFoldDB" id="A0ABD2WQ39"/>